<evidence type="ECO:0008006" key="3">
    <source>
        <dbReference type="Google" id="ProtNLM"/>
    </source>
</evidence>
<dbReference type="EMBL" id="BJUU01000005">
    <property type="protein sequence ID" value="GEK79882.1"/>
    <property type="molecule type" value="Genomic_DNA"/>
</dbReference>
<keyword evidence="2" id="KW-1185">Reference proteome</keyword>
<evidence type="ECO:0000313" key="1">
    <source>
        <dbReference type="EMBL" id="GEK79882.1"/>
    </source>
</evidence>
<organism evidence="1 2">
    <name type="scientific">Agrococcus baldri</name>
    <dbReference type="NCBI Taxonomy" id="153730"/>
    <lineage>
        <taxon>Bacteria</taxon>
        <taxon>Bacillati</taxon>
        <taxon>Actinomycetota</taxon>
        <taxon>Actinomycetes</taxon>
        <taxon>Micrococcales</taxon>
        <taxon>Microbacteriaceae</taxon>
        <taxon>Agrococcus</taxon>
    </lineage>
</organism>
<evidence type="ECO:0000313" key="2">
    <source>
        <dbReference type="Proteomes" id="UP000321749"/>
    </source>
</evidence>
<sequence length="186" mass="20382">MSPEDVHVWAAAPTVAAMTFTDALLADGPATASAELDLYGRFVGRWAVRNRFRSGPDAPWIESERVWEFAWILGGRAIQDVLVGSDRGDEPVPAGCTVRVFDAALGAWRIEWFGALNGDFSSQIGRGDGPDRIVQEGVEHAVVGELPSRWTFSAITPDSFVWDGELSRDGGATWYVEQHMDCTRIV</sequence>
<comment type="caution">
    <text evidence="1">The sequence shown here is derived from an EMBL/GenBank/DDBJ whole genome shotgun (WGS) entry which is preliminary data.</text>
</comment>
<name>A0AA87RC06_9MICO</name>
<reference evidence="1 2" key="1">
    <citation type="submission" date="2019-07" db="EMBL/GenBank/DDBJ databases">
        <title>Whole genome shotgun sequence of Agrococcus baldri NBRC 103055.</title>
        <authorList>
            <person name="Hosoyama A."/>
            <person name="Uohara A."/>
            <person name="Ohji S."/>
            <person name="Ichikawa N."/>
        </authorList>
    </citation>
    <scope>NUCLEOTIDE SEQUENCE [LARGE SCALE GENOMIC DNA]</scope>
    <source>
        <strain evidence="1 2">NBRC 103055</strain>
    </source>
</reference>
<proteinExistence type="predicted"/>
<accession>A0AA87RC06</accession>
<gene>
    <name evidence="1" type="ORF">ABA31_12330</name>
</gene>
<protein>
    <recommendedName>
        <fullName evidence="3">DUF1579 domain-containing protein</fullName>
    </recommendedName>
</protein>
<dbReference type="Proteomes" id="UP000321749">
    <property type="component" value="Unassembled WGS sequence"/>
</dbReference>
<dbReference type="AlphaFoldDB" id="A0AA87RC06"/>